<dbReference type="AlphaFoldDB" id="A0A5E8CIN4"/>
<protein>
    <submittedName>
        <fullName evidence="1">Uncharacterized protein</fullName>
    </submittedName>
</protein>
<sequence length="144" mass="17038">MPIQLLHEQKKIYFTVLDINPFLMEEWGWEKKDIKYWLKERLSETYVIESDRLNRKFQPTIGSWCGDIKDFYSKSINKNTIPEYIACPSFFDETREIVEKWKNNPILKPLDVGMLFLLELKPPRYPPDQYNGFIDGLAGSGGRL</sequence>
<dbReference type="EMBL" id="CABVLZ010000004">
    <property type="protein sequence ID" value="VVU95238.1"/>
    <property type="molecule type" value="Genomic_DNA"/>
</dbReference>
<accession>A0A5E8CIN4</accession>
<gene>
    <name evidence="1" type="ORF">CPAV1605_963</name>
</gene>
<proteinExistence type="predicted"/>
<reference evidence="1" key="1">
    <citation type="submission" date="2019-09" db="EMBL/GenBank/DDBJ databases">
        <authorList>
            <person name="Needham M D."/>
        </authorList>
    </citation>
    <scope>NUCLEOTIDE SEQUENCE</scope>
</reference>
<evidence type="ECO:0000313" key="1">
    <source>
        <dbReference type="EMBL" id="VVU95238.1"/>
    </source>
</evidence>
<organism evidence="1">
    <name type="scientific">seawater metagenome</name>
    <dbReference type="NCBI Taxonomy" id="1561972"/>
    <lineage>
        <taxon>unclassified sequences</taxon>
        <taxon>metagenomes</taxon>
        <taxon>ecological metagenomes</taxon>
    </lineage>
</organism>
<name>A0A5E8CIN4_9ZZZZ</name>